<feature type="transmembrane region" description="Helical" evidence="7">
    <location>
        <begin position="71"/>
        <end position="89"/>
    </location>
</feature>
<evidence type="ECO:0000256" key="1">
    <source>
        <dbReference type="ARBA" id="ARBA00004651"/>
    </source>
</evidence>
<reference evidence="10" key="1">
    <citation type="submission" date="2023-07" db="EMBL/GenBank/DDBJ databases">
        <title>Whole genome shotgun sequence of Streptomyces achromogenes subsp. rubradiris NBRC 14000.</title>
        <authorList>
            <person name="Komaki H."/>
            <person name="Tamura T."/>
        </authorList>
    </citation>
    <scope>NUCLEOTIDE SEQUENCE [LARGE SCALE GENOMIC DNA]</scope>
    <source>
        <strain evidence="10">NBRC 14000</strain>
    </source>
</reference>
<accession>A0ABQ3RLW2</accession>
<gene>
    <name evidence="9" type="ORF">Srubr_67020</name>
</gene>
<sequence>MGAAMRRIHVGNALSAFGLGFTVPYLYVYVAQVRGLGAMTAGLVLAVFAVAALIVLPFAGRAIVRRGPLPVLLAALVLAALGALSLGLAGGAASVLLSAAALGAGQAVMQPALATMIVDCSSADTRSRAFAMQFFLQNLGLGVGGLIGGHLVDTTRVSSFTLLFAIEALMFLLLVGVMATVRMPHSPRMADAPARSAKGAWKQLLGNRAMVQLCVLGFVLFFACYGQFESGLSAYGVEAAGISTSALGTALAANTLMIVVAQFAVLKLVERRRRSRVIAAVGLIWAVAWLAAGYAGLGHGSQEMATAAFVSTYALFGLGEAMLSPTVAPLVADLAPEGLAGQYNSAFALVKQLALAVGPAVGGPLGASLHAPYIVTFLLFSLSITVLALRLGRRLTAVQDRPWTGRESRVVSRGQAAAEPVTAEA</sequence>
<protein>
    <submittedName>
        <fullName evidence="9">MFS transporter</fullName>
    </submittedName>
</protein>
<feature type="transmembrane region" description="Helical" evidence="7">
    <location>
        <begin position="371"/>
        <end position="391"/>
    </location>
</feature>
<keyword evidence="5 7" id="KW-1133">Transmembrane helix</keyword>
<keyword evidence="3" id="KW-1003">Cell membrane</keyword>
<dbReference type="InterPro" id="IPR020846">
    <property type="entry name" value="MFS_dom"/>
</dbReference>
<feature type="transmembrane region" description="Helical" evidence="7">
    <location>
        <begin position="95"/>
        <end position="118"/>
    </location>
</feature>
<dbReference type="EMBL" id="BNEA01000015">
    <property type="protein sequence ID" value="GHI56856.1"/>
    <property type="molecule type" value="Genomic_DNA"/>
</dbReference>
<feature type="transmembrane region" description="Helical" evidence="7">
    <location>
        <begin position="130"/>
        <end position="151"/>
    </location>
</feature>
<evidence type="ECO:0000313" key="10">
    <source>
        <dbReference type="Proteomes" id="UP000646738"/>
    </source>
</evidence>
<feature type="transmembrane region" description="Helical" evidence="7">
    <location>
        <begin position="12"/>
        <end position="30"/>
    </location>
</feature>
<dbReference type="PANTHER" id="PTHR23517:SF2">
    <property type="entry name" value="MULTIDRUG RESISTANCE PROTEIN MDTH"/>
    <property type="match status" value="1"/>
</dbReference>
<evidence type="ECO:0000256" key="6">
    <source>
        <dbReference type="ARBA" id="ARBA00023136"/>
    </source>
</evidence>
<feature type="transmembrane region" description="Helical" evidence="7">
    <location>
        <begin position="240"/>
        <end position="265"/>
    </location>
</feature>
<dbReference type="InterPro" id="IPR050171">
    <property type="entry name" value="MFS_Transporters"/>
</dbReference>
<dbReference type="PANTHER" id="PTHR23517">
    <property type="entry name" value="RESISTANCE PROTEIN MDTM, PUTATIVE-RELATED-RELATED"/>
    <property type="match status" value="1"/>
</dbReference>
<evidence type="ECO:0000256" key="2">
    <source>
        <dbReference type="ARBA" id="ARBA00022448"/>
    </source>
</evidence>
<evidence type="ECO:0000256" key="4">
    <source>
        <dbReference type="ARBA" id="ARBA00022692"/>
    </source>
</evidence>
<feature type="domain" description="Major facilitator superfamily (MFS) profile" evidence="8">
    <location>
        <begin position="4"/>
        <end position="394"/>
    </location>
</feature>
<name>A0ABQ3RLW2_STRRR</name>
<keyword evidence="4 7" id="KW-0812">Transmembrane</keyword>
<feature type="transmembrane region" description="Helical" evidence="7">
    <location>
        <begin position="36"/>
        <end position="59"/>
    </location>
</feature>
<evidence type="ECO:0000256" key="3">
    <source>
        <dbReference type="ARBA" id="ARBA00022475"/>
    </source>
</evidence>
<dbReference type="InterPro" id="IPR011701">
    <property type="entry name" value="MFS"/>
</dbReference>
<keyword evidence="2" id="KW-0813">Transport</keyword>
<comment type="caution">
    <text evidence="9">The sequence shown here is derived from an EMBL/GenBank/DDBJ whole genome shotgun (WGS) entry which is preliminary data.</text>
</comment>
<comment type="subcellular location">
    <subcellularLocation>
        <location evidence="1">Cell membrane</location>
        <topology evidence="1">Multi-pass membrane protein</topology>
    </subcellularLocation>
</comment>
<dbReference type="PROSITE" id="PS50850">
    <property type="entry name" value="MFS"/>
    <property type="match status" value="1"/>
</dbReference>
<evidence type="ECO:0000256" key="7">
    <source>
        <dbReference type="SAM" id="Phobius"/>
    </source>
</evidence>
<organism evidence="9 10">
    <name type="scientific">Streptomyces rubradiris</name>
    <name type="common">Streptomyces achromogenes subsp. rubradiris</name>
    <dbReference type="NCBI Taxonomy" id="285531"/>
    <lineage>
        <taxon>Bacteria</taxon>
        <taxon>Bacillati</taxon>
        <taxon>Actinomycetota</taxon>
        <taxon>Actinomycetes</taxon>
        <taxon>Kitasatosporales</taxon>
        <taxon>Streptomycetaceae</taxon>
        <taxon>Streptomyces</taxon>
    </lineage>
</organism>
<feature type="transmembrane region" description="Helical" evidence="7">
    <location>
        <begin position="277"/>
        <end position="297"/>
    </location>
</feature>
<dbReference type="Pfam" id="PF07690">
    <property type="entry name" value="MFS_1"/>
    <property type="match status" value="1"/>
</dbReference>
<evidence type="ECO:0000313" key="9">
    <source>
        <dbReference type="EMBL" id="GHI56856.1"/>
    </source>
</evidence>
<proteinExistence type="predicted"/>
<evidence type="ECO:0000256" key="5">
    <source>
        <dbReference type="ARBA" id="ARBA00022989"/>
    </source>
</evidence>
<feature type="transmembrane region" description="Helical" evidence="7">
    <location>
        <begin position="157"/>
        <end position="179"/>
    </location>
</feature>
<dbReference type="Gene3D" id="1.20.1250.20">
    <property type="entry name" value="MFS general substrate transporter like domains"/>
    <property type="match status" value="1"/>
</dbReference>
<keyword evidence="10" id="KW-1185">Reference proteome</keyword>
<evidence type="ECO:0000259" key="8">
    <source>
        <dbReference type="PROSITE" id="PS50850"/>
    </source>
</evidence>
<feature type="transmembrane region" description="Helical" evidence="7">
    <location>
        <begin position="209"/>
        <end position="228"/>
    </location>
</feature>
<dbReference type="InterPro" id="IPR036259">
    <property type="entry name" value="MFS_trans_sf"/>
</dbReference>
<keyword evidence="6 7" id="KW-0472">Membrane</keyword>
<dbReference type="Proteomes" id="UP000646738">
    <property type="component" value="Unassembled WGS sequence"/>
</dbReference>
<dbReference type="SUPFAM" id="SSF103473">
    <property type="entry name" value="MFS general substrate transporter"/>
    <property type="match status" value="1"/>
</dbReference>